<comment type="pathway">
    <text evidence="2">Lipid metabolism.</text>
</comment>
<dbReference type="Proteomes" id="UP000268093">
    <property type="component" value="Unassembled WGS sequence"/>
</dbReference>
<evidence type="ECO:0000259" key="7">
    <source>
        <dbReference type="Pfam" id="PF00487"/>
    </source>
</evidence>
<name>A0A433BER1_9FUNG</name>
<dbReference type="AlphaFoldDB" id="A0A433BER1"/>
<evidence type="ECO:0000256" key="5">
    <source>
        <dbReference type="ARBA" id="ARBA00023136"/>
    </source>
</evidence>
<feature type="domain" description="Fatty acid desaturase" evidence="7">
    <location>
        <begin position="81"/>
        <end position="260"/>
    </location>
</feature>
<dbReference type="GO" id="GO:0016020">
    <property type="term" value="C:membrane"/>
    <property type="evidence" value="ECO:0007669"/>
    <property type="project" value="UniProtKB-SubCell"/>
</dbReference>
<keyword evidence="6" id="KW-0812">Transmembrane</keyword>
<gene>
    <name evidence="9" type="ORF">BC936DRAFT_138891</name>
</gene>
<organism evidence="9 10">
    <name type="scientific">Jimgerdemannia flammicorona</name>
    <dbReference type="NCBI Taxonomy" id="994334"/>
    <lineage>
        <taxon>Eukaryota</taxon>
        <taxon>Fungi</taxon>
        <taxon>Fungi incertae sedis</taxon>
        <taxon>Mucoromycota</taxon>
        <taxon>Mucoromycotina</taxon>
        <taxon>Endogonomycetes</taxon>
        <taxon>Endogonales</taxon>
        <taxon>Endogonaceae</taxon>
        <taxon>Jimgerdemannia</taxon>
    </lineage>
</organism>
<keyword evidence="4" id="KW-0560">Oxidoreductase</keyword>
<evidence type="ECO:0000256" key="6">
    <source>
        <dbReference type="SAM" id="Phobius"/>
    </source>
</evidence>
<evidence type="ECO:0000256" key="4">
    <source>
        <dbReference type="ARBA" id="ARBA00023002"/>
    </source>
</evidence>
<feature type="transmembrane region" description="Helical" evidence="6">
    <location>
        <begin position="81"/>
        <end position="99"/>
    </location>
</feature>
<dbReference type="CDD" id="cd03507">
    <property type="entry name" value="Delta12-FADS-like"/>
    <property type="match status" value="1"/>
</dbReference>
<proteinExistence type="inferred from homology"/>
<comment type="similarity">
    <text evidence="3">Belongs to the fatty acid desaturase type 1 family.</text>
</comment>
<evidence type="ECO:0000259" key="8">
    <source>
        <dbReference type="Pfam" id="PF11960"/>
    </source>
</evidence>
<evidence type="ECO:0000313" key="9">
    <source>
        <dbReference type="EMBL" id="RUP24772.1"/>
    </source>
</evidence>
<dbReference type="Pfam" id="PF11960">
    <property type="entry name" value="DUF3474"/>
    <property type="match status" value="1"/>
</dbReference>
<dbReference type="GO" id="GO:0016717">
    <property type="term" value="F:oxidoreductase activity, acting on paired donors, with oxidation of a pair of donors resulting in the reduction of molecular oxygen to two molecules of water"/>
    <property type="evidence" value="ECO:0007669"/>
    <property type="project" value="InterPro"/>
</dbReference>
<keyword evidence="6" id="KW-1133">Transmembrane helix</keyword>
<evidence type="ECO:0000313" key="10">
    <source>
        <dbReference type="Proteomes" id="UP000268093"/>
    </source>
</evidence>
<sequence length="361" mass="40306">MKPKQAATQRKASEKVIYERDWQLPEFTIKEIRDAVPAHCFQKDTLRSFVYLAHDLVIVAILAYGATFIDTLPETYRYVLWPLYWITQGIVSTGVWVIAHECGHQAFSPSKFINNTVGWVLHSTLLVPYHSWRISHSRHHKATGHMTKDQVFVPLTRSNVGLPPKDQDPEDGMDHSVFDEAPITTLFNFVIMFSGGWQAYLLVNSTGQDYGRWTSHFHPSSAIFEPHQFWDVIVSVIGIIGMLFILAISSVVYTPLAVANKLLAGPYHLPTAHRSGSATLSRGGLELPARRGSDGRPVVWLVAEPLPSPYRRHPRRASLLLADAALPCAGGDGAHQEGVGEGVHQGRDVHPHRLVEKLHAM</sequence>
<dbReference type="InterPro" id="IPR012171">
    <property type="entry name" value="Fatty_acid_desaturase"/>
</dbReference>
<feature type="transmembrane region" description="Helical" evidence="6">
    <location>
        <begin position="229"/>
        <end position="253"/>
    </location>
</feature>
<keyword evidence="10" id="KW-1185">Reference proteome</keyword>
<keyword evidence="5 6" id="KW-0472">Membrane</keyword>
<dbReference type="EMBL" id="RBNI01013912">
    <property type="protein sequence ID" value="RUP24772.1"/>
    <property type="molecule type" value="Genomic_DNA"/>
</dbReference>
<feature type="domain" description="Fatty acid desaturase N-terminal" evidence="8">
    <location>
        <begin position="25"/>
        <end position="63"/>
    </location>
</feature>
<feature type="transmembrane region" description="Helical" evidence="6">
    <location>
        <begin position="183"/>
        <end position="203"/>
    </location>
</feature>
<accession>A0A433BER1</accession>
<reference evidence="9 10" key="1">
    <citation type="journal article" date="2018" name="New Phytol.">
        <title>Phylogenomics of Endogonaceae and evolution of mycorrhizas within Mucoromycota.</title>
        <authorList>
            <person name="Chang Y."/>
            <person name="Desiro A."/>
            <person name="Na H."/>
            <person name="Sandor L."/>
            <person name="Lipzen A."/>
            <person name="Clum A."/>
            <person name="Barry K."/>
            <person name="Grigoriev I.V."/>
            <person name="Martin F.M."/>
            <person name="Stajich J.E."/>
            <person name="Smith M.E."/>
            <person name="Bonito G."/>
            <person name="Spatafora J.W."/>
        </authorList>
    </citation>
    <scope>NUCLEOTIDE SEQUENCE [LARGE SCALE GENOMIC DNA]</scope>
    <source>
        <strain evidence="9 10">GMNB39</strain>
    </source>
</reference>
<feature type="transmembrane region" description="Helical" evidence="6">
    <location>
        <begin position="49"/>
        <end position="69"/>
    </location>
</feature>
<comment type="caution">
    <text evidence="9">The sequence shown here is derived from an EMBL/GenBank/DDBJ whole genome shotgun (WGS) entry which is preliminary data.</text>
</comment>
<dbReference type="InterPro" id="IPR005804">
    <property type="entry name" value="FA_desaturase_dom"/>
</dbReference>
<dbReference type="OrthoDB" id="1461976at2759"/>
<dbReference type="GO" id="GO:0006629">
    <property type="term" value="P:lipid metabolic process"/>
    <property type="evidence" value="ECO:0007669"/>
    <property type="project" value="InterPro"/>
</dbReference>
<evidence type="ECO:0000256" key="1">
    <source>
        <dbReference type="ARBA" id="ARBA00004370"/>
    </source>
</evidence>
<dbReference type="InterPro" id="IPR021863">
    <property type="entry name" value="FAS_N"/>
</dbReference>
<evidence type="ECO:0008006" key="11">
    <source>
        <dbReference type="Google" id="ProtNLM"/>
    </source>
</evidence>
<dbReference type="Pfam" id="PF00487">
    <property type="entry name" value="FA_desaturase"/>
    <property type="match status" value="1"/>
</dbReference>
<dbReference type="PANTHER" id="PTHR32100">
    <property type="entry name" value="OMEGA-6 FATTY ACID DESATURASE, CHLOROPLASTIC"/>
    <property type="match status" value="1"/>
</dbReference>
<evidence type="ECO:0000256" key="3">
    <source>
        <dbReference type="ARBA" id="ARBA00009295"/>
    </source>
</evidence>
<comment type="subcellular location">
    <subcellularLocation>
        <location evidence="1">Membrane</location>
    </subcellularLocation>
</comment>
<protein>
    <recommendedName>
        <fullName evidence="11">Fatty acid desaturase domain-containing protein</fullName>
    </recommendedName>
</protein>
<evidence type="ECO:0000256" key="2">
    <source>
        <dbReference type="ARBA" id="ARBA00005189"/>
    </source>
</evidence>